<protein>
    <recommendedName>
        <fullName evidence="4">Lipoprotein</fullName>
    </recommendedName>
</protein>
<evidence type="ECO:0008006" key="4">
    <source>
        <dbReference type="Google" id="ProtNLM"/>
    </source>
</evidence>
<name>A0ABS6AC37_9GAMM</name>
<sequence length="312" mass="32866">MQITTNKSWGSKAGWAILFSAVLGVTGCGGSSSSGGGNPDNGEDNGGNNGGGAVNEQPANIQSEDDARLGADAAVESAQQAIALEDSPGGMFPGGVTLTQETRNDWVASHSLELAELGQLPTGAVTNVPGSCGGSADLDYSEGSNDYRIVYNNFCVGDGGDNQIIDGTISWFGYTNMGTEGVWGYDADYSVSYQGETEYYNYSYRCNGDNYVGCTYDGSSYEGRNGRSYRSENVSVSESNGNYDVSARVYDEDIGYVDYQASNLVLCEGGYGFSSGTITVSDEANNEVLTITFSGCSSFTMTYQGTGYTIDY</sequence>
<feature type="region of interest" description="Disordered" evidence="1">
    <location>
        <begin position="29"/>
        <end position="58"/>
    </location>
</feature>
<evidence type="ECO:0000256" key="1">
    <source>
        <dbReference type="SAM" id="MobiDB-lite"/>
    </source>
</evidence>
<comment type="caution">
    <text evidence="2">The sequence shown here is derived from an EMBL/GenBank/DDBJ whole genome shotgun (WGS) entry which is preliminary data.</text>
</comment>
<accession>A0ABS6AC37</accession>
<feature type="compositionally biased region" description="Gly residues" evidence="1">
    <location>
        <begin position="29"/>
        <end position="53"/>
    </location>
</feature>
<evidence type="ECO:0000313" key="3">
    <source>
        <dbReference type="Proteomes" id="UP000753376"/>
    </source>
</evidence>
<dbReference type="Proteomes" id="UP000753376">
    <property type="component" value="Unassembled WGS sequence"/>
</dbReference>
<organism evidence="2 3">
    <name type="scientific">Marinobacter salexigens</name>
    <dbReference type="NCBI Taxonomy" id="1925763"/>
    <lineage>
        <taxon>Bacteria</taxon>
        <taxon>Pseudomonadati</taxon>
        <taxon>Pseudomonadota</taxon>
        <taxon>Gammaproteobacteria</taxon>
        <taxon>Pseudomonadales</taxon>
        <taxon>Marinobacteraceae</taxon>
        <taxon>Marinobacter</taxon>
    </lineage>
</organism>
<dbReference type="EMBL" id="JAHKPV010000021">
    <property type="protein sequence ID" value="MBU2875733.1"/>
    <property type="molecule type" value="Genomic_DNA"/>
</dbReference>
<reference evidence="2 3" key="1">
    <citation type="submission" date="2021-05" db="EMBL/GenBank/DDBJ databases">
        <title>Draft genomes of bacteria isolated from model marine particles.</title>
        <authorList>
            <person name="Datta M.S."/>
            <person name="Schwartzman J.A."/>
            <person name="Enke T.N."/>
            <person name="Saavedra J."/>
            <person name="Cermak N."/>
            <person name="Cordero O.X."/>
        </authorList>
    </citation>
    <scope>NUCLEOTIDE SEQUENCE [LARGE SCALE GENOMIC DNA]</scope>
    <source>
        <strain evidence="2 3">D2M19</strain>
    </source>
</reference>
<dbReference type="PROSITE" id="PS51257">
    <property type="entry name" value="PROKAR_LIPOPROTEIN"/>
    <property type="match status" value="1"/>
</dbReference>
<evidence type="ECO:0000313" key="2">
    <source>
        <dbReference type="EMBL" id="MBU2875733.1"/>
    </source>
</evidence>
<keyword evidence="3" id="KW-1185">Reference proteome</keyword>
<gene>
    <name evidence="2" type="ORF">KO508_17185</name>
</gene>
<proteinExistence type="predicted"/>
<dbReference type="RefSeq" id="WP_216009493.1">
    <property type="nucleotide sequence ID" value="NZ_JAHKPV010000021.1"/>
</dbReference>